<proteinExistence type="predicted"/>
<feature type="region of interest" description="Disordered" evidence="1">
    <location>
        <begin position="304"/>
        <end position="367"/>
    </location>
</feature>
<feature type="compositionally biased region" description="Basic residues" evidence="1">
    <location>
        <begin position="149"/>
        <end position="159"/>
    </location>
</feature>
<evidence type="ECO:0000313" key="3">
    <source>
        <dbReference type="EnsemblMetazoa" id="XP_037871623.1"/>
    </source>
</evidence>
<feature type="compositionally biased region" description="Basic and acidic residues" evidence="1">
    <location>
        <begin position="82"/>
        <end position="94"/>
    </location>
</feature>
<feature type="region of interest" description="Disordered" evidence="1">
    <location>
        <begin position="1"/>
        <end position="207"/>
    </location>
</feature>
<evidence type="ECO:0000256" key="1">
    <source>
        <dbReference type="SAM" id="MobiDB-lite"/>
    </source>
</evidence>
<feature type="compositionally biased region" description="Low complexity" evidence="1">
    <location>
        <begin position="330"/>
        <end position="339"/>
    </location>
</feature>
<reference evidence="4" key="1">
    <citation type="journal article" date="2008" name="Insect Biochem. Mol. Biol.">
        <title>The genome of a lepidopteran model insect, the silkworm Bombyx mori.</title>
        <authorList>
            <consortium name="International Silkworm Genome Consortium"/>
        </authorList>
    </citation>
    <scope>NUCLEOTIDE SEQUENCE [LARGE SCALE GENOMIC DNA]</scope>
    <source>
        <strain evidence="4">p50T</strain>
    </source>
</reference>
<feature type="compositionally biased region" description="Polar residues" evidence="1">
    <location>
        <begin position="196"/>
        <end position="206"/>
    </location>
</feature>
<feature type="compositionally biased region" description="Polar residues" evidence="1">
    <location>
        <begin position="354"/>
        <end position="367"/>
    </location>
</feature>
<keyword evidence="2" id="KW-0812">Transmembrane</keyword>
<evidence type="ECO:0000313" key="4">
    <source>
        <dbReference type="Proteomes" id="UP000005204"/>
    </source>
</evidence>
<dbReference type="Proteomes" id="UP000005204">
    <property type="component" value="Unassembled WGS sequence"/>
</dbReference>
<evidence type="ECO:0000256" key="2">
    <source>
        <dbReference type="SAM" id="Phobius"/>
    </source>
</evidence>
<feature type="compositionally biased region" description="Low complexity" evidence="1">
    <location>
        <begin position="123"/>
        <end position="142"/>
    </location>
</feature>
<keyword evidence="2" id="KW-1133">Transmembrane helix</keyword>
<protein>
    <submittedName>
        <fullName evidence="3">Uncharacterized protein</fullName>
    </submittedName>
</protein>
<feature type="compositionally biased region" description="Pro residues" evidence="1">
    <location>
        <begin position="1"/>
        <end position="10"/>
    </location>
</feature>
<keyword evidence="2" id="KW-0472">Membrane</keyword>
<sequence length="531" mass="56541">MSGGSPPPNISTPGPSRKGHQAIAGSPAFCSLPARPELGTGTDDRPGPSGAARGSPRIGPGESFFPLPADCSGSLRPRKKARSESDRSSSEAKDKRPRIGPSSRSLSEMEGDEAEDIEDTTSSEDSSSYDSESSVSSHSTSKSVERTSPKKKPIPKPRRSLGMVEVHPVKQLRTPPRSPSPAISPIPSVRRRGAPTLSSTVGNLESTRYMDLESTASHPKITPNPIPSPVPSTSYAAIAATQKPSTTTHRPELTKSPAPGGIRANEAPRRHPPIMVEALPNWSRHMAAIRERLGRVPKARMLGVTVPPPVPPAPRARGSQTPAVPPLRPVPSSAAVNQVPAPPAVSIKGKGKGKSTQAPTLSIPAQRSNVVEAAPSASTLMAPANDIRPAARHQPVTRTNPLKTKNKNKKKKQKTKEKKRALKLAANPPIVHQERTAPMVEEEPMEVLESETIPTSSAPINQGKNQGTPLVHRALTSCLHLILYCACSLISLQVVLAVLISLSTLRRQVLNKGLTNMMTVSDYHKEISFSS</sequence>
<feature type="region of interest" description="Disordered" evidence="1">
    <location>
        <begin position="383"/>
        <end position="420"/>
    </location>
</feature>
<feature type="compositionally biased region" description="Basic residues" evidence="1">
    <location>
        <begin position="404"/>
        <end position="420"/>
    </location>
</feature>
<reference evidence="3" key="2">
    <citation type="submission" date="2022-06" db="UniProtKB">
        <authorList>
            <consortium name="EnsemblMetazoa"/>
        </authorList>
    </citation>
    <scope>IDENTIFICATION</scope>
    <source>
        <strain evidence="3">p50T (Dazao)</strain>
    </source>
</reference>
<feature type="transmembrane region" description="Helical" evidence="2">
    <location>
        <begin position="481"/>
        <end position="502"/>
    </location>
</feature>
<name>A0A8R2R4R6_BOMMO</name>
<dbReference type="AlphaFoldDB" id="A0A8R2R4R6"/>
<keyword evidence="4" id="KW-1185">Reference proteome</keyword>
<accession>A0A8R2R4R6</accession>
<feature type="region of interest" description="Disordered" evidence="1">
    <location>
        <begin position="241"/>
        <end position="271"/>
    </location>
</feature>
<feature type="compositionally biased region" description="Acidic residues" evidence="1">
    <location>
        <begin position="109"/>
        <end position="122"/>
    </location>
</feature>
<dbReference type="EnsemblMetazoa" id="XM_038015695.1">
    <property type="protein sequence ID" value="XP_037871623.1"/>
    <property type="gene ID" value="LOC119629560"/>
</dbReference>
<organism evidence="3 4">
    <name type="scientific">Bombyx mori</name>
    <name type="common">Silk moth</name>
    <dbReference type="NCBI Taxonomy" id="7091"/>
    <lineage>
        <taxon>Eukaryota</taxon>
        <taxon>Metazoa</taxon>
        <taxon>Ecdysozoa</taxon>
        <taxon>Arthropoda</taxon>
        <taxon>Hexapoda</taxon>
        <taxon>Insecta</taxon>
        <taxon>Pterygota</taxon>
        <taxon>Neoptera</taxon>
        <taxon>Endopterygota</taxon>
        <taxon>Lepidoptera</taxon>
        <taxon>Glossata</taxon>
        <taxon>Ditrysia</taxon>
        <taxon>Bombycoidea</taxon>
        <taxon>Bombycidae</taxon>
        <taxon>Bombycinae</taxon>
        <taxon>Bombyx</taxon>
    </lineage>
</organism>